<dbReference type="SMART" id="SM00532">
    <property type="entry name" value="LIGANc"/>
    <property type="match status" value="1"/>
</dbReference>
<evidence type="ECO:0000256" key="8">
    <source>
        <dbReference type="SAM" id="SignalP"/>
    </source>
</evidence>
<dbReference type="Pfam" id="PF03120">
    <property type="entry name" value="OB_DNA_ligase"/>
    <property type="match status" value="1"/>
</dbReference>
<feature type="active site" description="N6-AMP-lysine intermediate" evidence="7">
    <location>
        <position position="127"/>
    </location>
</feature>
<dbReference type="GO" id="GO:0006281">
    <property type="term" value="P:DNA repair"/>
    <property type="evidence" value="ECO:0007669"/>
    <property type="project" value="UniProtKB-KW"/>
</dbReference>
<keyword evidence="11" id="KW-1185">Reference proteome</keyword>
<dbReference type="Gene3D" id="1.10.287.610">
    <property type="entry name" value="Helix hairpin bin"/>
    <property type="match status" value="1"/>
</dbReference>
<dbReference type="HOGENOM" id="CLU_489786_0_0_6"/>
<keyword evidence="8" id="KW-0732">Signal</keyword>
<dbReference type="EMBL" id="AP013068">
    <property type="protein sequence ID" value="BAN46101.1"/>
    <property type="molecule type" value="Genomic_DNA"/>
</dbReference>
<keyword evidence="1 7" id="KW-0436">Ligase</keyword>
<dbReference type="Gene3D" id="3.30.470.30">
    <property type="entry name" value="DNA ligase/mRNA capping enzyme"/>
    <property type="match status" value="1"/>
</dbReference>
<evidence type="ECO:0000313" key="10">
    <source>
        <dbReference type="EMBL" id="BAN46101.1"/>
    </source>
</evidence>
<dbReference type="RefSeq" id="WP_016490312.1">
    <property type="nucleotide sequence ID" value="NC_021499.1"/>
</dbReference>
<keyword evidence="4 7" id="KW-0520">NAD</keyword>
<dbReference type="NCBIfam" id="NF005987">
    <property type="entry name" value="PRK08097.1"/>
    <property type="match status" value="1"/>
</dbReference>
<dbReference type="InterPro" id="IPR050326">
    <property type="entry name" value="NAD_dep_DNA_ligaseB"/>
</dbReference>
<dbReference type="STRING" id="1245471.PCA10_03690"/>
<sequence>MKTRIALPFFLTCLALPALAAYCPAWPTSRAEAELALLDQQIGEWDLTYHSQGRSAVDDELYDQARERQKQLHRCFPSLAAPQRDPLAGNAGKHHHPVAQTGLNKLRDEADLRRWMGQRRDLWVQPKVDGVAVTLVYRQDRLRRAISRGDGSRGQDWTHHARRIAAIPQQLPGIADVVLQGELYWRLDGHIQATQGGRNARGKVAGLLNRHELDEPEADGIGLFVWDWPDGPADMRERLAGLHAMGFAEARALTRPVRDAEEIAAWRERWYRTPLPFASDGIVIRQGSRPDAERWKPQPPHWAVAWKYPFAKALAEVRAVEFKVGRTGRITPLLQLAPAELDGRRIRTIGLGSLERWQTLDIRPGDQVAIVLAGQTVPQLDSVVLRAAERSSVSPPLAGDYHALSCLRLVSGCEAQFLARLEWLGGPKGLGMRGVGRGTWARLELEGLLDWLTLDVATLMEKPGIGARRAAQLTQQFSDARGRPFAKWLRALGLPPIGSARLDGDWATLSGRTTRDWQAQGGLGPARAGQLTAFFQHPEVQALAERLQAEGIAGFAAPQ</sequence>
<protein>
    <recommendedName>
        <fullName evidence="7">DNA ligase B</fullName>
        <ecNumber evidence="7">6.5.1.2</ecNumber>
    </recommendedName>
    <alternativeName>
        <fullName evidence="7">Polydeoxyribonucleotide synthase [NAD(+)] B</fullName>
    </alternativeName>
</protein>
<evidence type="ECO:0000259" key="9">
    <source>
        <dbReference type="SMART" id="SM00532"/>
    </source>
</evidence>
<dbReference type="InterPro" id="IPR020923">
    <property type="entry name" value="DNA_ligase_B"/>
</dbReference>
<dbReference type="Gene3D" id="2.40.50.140">
    <property type="entry name" value="Nucleic acid-binding proteins"/>
    <property type="match status" value="1"/>
</dbReference>
<gene>
    <name evidence="7 10" type="primary">ligB</name>
    <name evidence="10" type="ORF">PCA10_03690</name>
</gene>
<organism evidence="10 11">
    <name type="scientific">Metapseudomonas resinovorans NBRC 106553</name>
    <dbReference type="NCBI Taxonomy" id="1245471"/>
    <lineage>
        <taxon>Bacteria</taxon>
        <taxon>Pseudomonadati</taxon>
        <taxon>Pseudomonadota</taxon>
        <taxon>Gammaproteobacteria</taxon>
        <taxon>Pseudomonadales</taxon>
        <taxon>Pseudomonadaceae</taxon>
        <taxon>Metapseudomonas</taxon>
    </lineage>
</organism>
<keyword evidence="5 7" id="KW-0234">DNA repair</keyword>
<evidence type="ECO:0000256" key="6">
    <source>
        <dbReference type="ARBA" id="ARBA00034005"/>
    </source>
</evidence>
<dbReference type="GO" id="GO:0006260">
    <property type="term" value="P:DNA replication"/>
    <property type="evidence" value="ECO:0007669"/>
    <property type="project" value="UniProtKB-KW"/>
</dbReference>
<dbReference type="SUPFAM" id="SSF56091">
    <property type="entry name" value="DNA ligase/mRNA capping enzyme, catalytic domain"/>
    <property type="match status" value="1"/>
</dbReference>
<evidence type="ECO:0000256" key="4">
    <source>
        <dbReference type="ARBA" id="ARBA00023027"/>
    </source>
</evidence>
<dbReference type="Proteomes" id="UP000015503">
    <property type="component" value="Chromosome"/>
</dbReference>
<accession>S6AQK1</accession>
<proteinExistence type="inferred from homology"/>
<dbReference type="SUPFAM" id="SSF47781">
    <property type="entry name" value="RuvA domain 2-like"/>
    <property type="match status" value="1"/>
</dbReference>
<comment type="similarity">
    <text evidence="7">Belongs to the NAD-dependent DNA ligase family. LigB subfamily.</text>
</comment>
<evidence type="ECO:0000256" key="3">
    <source>
        <dbReference type="ARBA" id="ARBA00022763"/>
    </source>
</evidence>
<dbReference type="KEGG" id="pre:PCA10_03690"/>
<dbReference type="PATRIC" id="fig|1245471.3.peg.364"/>
<reference evidence="10 11" key="1">
    <citation type="journal article" date="2013" name="Genome Announc.">
        <title>Complete Genome Sequence of the Carbazole Degrader Pseudomonas resinovorans Strain CA10 (NBRC 106553).</title>
        <authorList>
            <person name="Shintani M."/>
            <person name="Hosoyama A."/>
            <person name="Ohji S."/>
            <person name="Tsuchikane K."/>
            <person name="Takarada H."/>
            <person name="Yamazoe A."/>
            <person name="Fujita N."/>
            <person name="Nojiri H."/>
        </authorList>
    </citation>
    <scope>NUCLEOTIDE SEQUENCE [LARGE SCALE GENOMIC DNA]</scope>
    <source>
        <strain evidence="10 11">NBRC 106553</strain>
    </source>
</reference>
<keyword evidence="3 7" id="KW-0227">DNA damage</keyword>
<dbReference type="EC" id="6.5.1.2" evidence="7"/>
<evidence type="ECO:0000256" key="5">
    <source>
        <dbReference type="ARBA" id="ARBA00023204"/>
    </source>
</evidence>
<evidence type="ECO:0000256" key="1">
    <source>
        <dbReference type="ARBA" id="ARBA00022598"/>
    </source>
</evidence>
<evidence type="ECO:0000256" key="7">
    <source>
        <dbReference type="HAMAP-Rule" id="MF_01587"/>
    </source>
</evidence>
<name>S6AQK1_METRE</name>
<dbReference type="InterPro" id="IPR012340">
    <property type="entry name" value="NA-bd_OB-fold"/>
</dbReference>
<keyword evidence="2 7" id="KW-0235">DNA replication</keyword>
<dbReference type="Pfam" id="PF01653">
    <property type="entry name" value="DNA_ligase_aden"/>
    <property type="match status" value="1"/>
</dbReference>
<dbReference type="SUPFAM" id="SSF50249">
    <property type="entry name" value="Nucleic acid-binding proteins"/>
    <property type="match status" value="1"/>
</dbReference>
<dbReference type="HAMAP" id="MF_01587">
    <property type="entry name" value="DNA_ligase_B"/>
    <property type="match status" value="1"/>
</dbReference>
<feature type="signal peptide" evidence="8">
    <location>
        <begin position="1"/>
        <end position="20"/>
    </location>
</feature>
<feature type="domain" description="NAD-dependent DNA ligase N-terminal" evidence="9">
    <location>
        <begin position="30"/>
        <end position="429"/>
    </location>
</feature>
<feature type="chain" id="PRO_5004546251" description="DNA ligase B" evidence="8">
    <location>
        <begin position="21"/>
        <end position="559"/>
    </location>
</feature>
<evidence type="ECO:0000313" key="11">
    <source>
        <dbReference type="Proteomes" id="UP000015503"/>
    </source>
</evidence>
<dbReference type="OrthoDB" id="9759736at2"/>
<dbReference type="InterPro" id="IPR013839">
    <property type="entry name" value="DNAligase_adenylation"/>
</dbReference>
<comment type="catalytic activity">
    <reaction evidence="6 7">
        <text>NAD(+) + (deoxyribonucleotide)n-3'-hydroxyl + 5'-phospho-(deoxyribonucleotide)m = (deoxyribonucleotide)n+m + AMP + beta-nicotinamide D-nucleotide.</text>
        <dbReference type="EC" id="6.5.1.2"/>
    </reaction>
</comment>
<dbReference type="AlphaFoldDB" id="S6AQK1"/>
<dbReference type="InterPro" id="IPR013840">
    <property type="entry name" value="DNAligase_N"/>
</dbReference>
<evidence type="ECO:0000256" key="2">
    <source>
        <dbReference type="ARBA" id="ARBA00022705"/>
    </source>
</evidence>
<dbReference type="InterPro" id="IPR010994">
    <property type="entry name" value="RuvA_2-like"/>
</dbReference>
<dbReference type="PANTHER" id="PTHR47810">
    <property type="entry name" value="DNA LIGASE"/>
    <property type="match status" value="1"/>
</dbReference>
<dbReference type="PANTHER" id="PTHR47810:SF1">
    <property type="entry name" value="DNA LIGASE B"/>
    <property type="match status" value="1"/>
</dbReference>
<dbReference type="eggNOG" id="COG0272">
    <property type="taxonomic scope" value="Bacteria"/>
</dbReference>
<dbReference type="GO" id="GO:0003911">
    <property type="term" value="F:DNA ligase (NAD+) activity"/>
    <property type="evidence" value="ECO:0007669"/>
    <property type="project" value="UniProtKB-UniRule"/>
</dbReference>
<comment type="function">
    <text evidence="7">Catalyzes the formation of phosphodiester linkages between 5'-phosphoryl and 3'-hydroxyl groups in double-stranded DNA using NAD as a coenzyme and as the energy source for the reaction.</text>
</comment>
<dbReference type="InterPro" id="IPR004150">
    <property type="entry name" value="NAD_DNA_ligase_OB"/>
</dbReference>